<protein>
    <submittedName>
        <fullName evidence="1">Uncharacterized protein</fullName>
    </submittedName>
</protein>
<comment type="caution">
    <text evidence="1">The sequence shown here is derived from an EMBL/GenBank/DDBJ whole genome shotgun (WGS) entry which is preliminary data.</text>
</comment>
<evidence type="ECO:0000313" key="2">
    <source>
        <dbReference type="Proteomes" id="UP000821865"/>
    </source>
</evidence>
<evidence type="ECO:0000313" key="1">
    <source>
        <dbReference type="EMBL" id="KAH7946453.1"/>
    </source>
</evidence>
<gene>
    <name evidence="1" type="ORF">HPB49_025381</name>
</gene>
<dbReference type="EMBL" id="CM023475">
    <property type="protein sequence ID" value="KAH7946453.1"/>
    <property type="molecule type" value="Genomic_DNA"/>
</dbReference>
<organism evidence="1 2">
    <name type="scientific">Dermacentor silvarum</name>
    <name type="common">Tick</name>
    <dbReference type="NCBI Taxonomy" id="543639"/>
    <lineage>
        <taxon>Eukaryota</taxon>
        <taxon>Metazoa</taxon>
        <taxon>Ecdysozoa</taxon>
        <taxon>Arthropoda</taxon>
        <taxon>Chelicerata</taxon>
        <taxon>Arachnida</taxon>
        <taxon>Acari</taxon>
        <taxon>Parasitiformes</taxon>
        <taxon>Ixodida</taxon>
        <taxon>Ixodoidea</taxon>
        <taxon>Ixodidae</taxon>
        <taxon>Rhipicephalinae</taxon>
        <taxon>Dermacentor</taxon>
    </lineage>
</organism>
<sequence length="166" mass="19245">MRGPTRDSSCRNCSLFTRSSLRYSSRYNLSHLEQWCRDQKVSQSEVLDTLQPIVQASQLLQARKTDEDVASICDMCDKLTTAQITKILNLYTPADEYEERVPVSFIRKIQAKLQERNQETLPVSDNTLLMDTKFAFPIRFPFNPSRIQLEDINIPDVLNLSMLRKL</sequence>
<reference evidence="1" key="1">
    <citation type="submission" date="2020-05" db="EMBL/GenBank/DDBJ databases">
        <title>Large-scale comparative analyses of tick genomes elucidate their genetic diversity and vector capacities.</title>
        <authorList>
            <person name="Jia N."/>
            <person name="Wang J."/>
            <person name="Shi W."/>
            <person name="Du L."/>
            <person name="Sun Y."/>
            <person name="Zhan W."/>
            <person name="Jiang J."/>
            <person name="Wang Q."/>
            <person name="Zhang B."/>
            <person name="Ji P."/>
            <person name="Sakyi L.B."/>
            <person name="Cui X."/>
            <person name="Yuan T."/>
            <person name="Jiang B."/>
            <person name="Yang W."/>
            <person name="Lam T.T.-Y."/>
            <person name="Chang Q."/>
            <person name="Ding S."/>
            <person name="Wang X."/>
            <person name="Zhu J."/>
            <person name="Ruan X."/>
            <person name="Zhao L."/>
            <person name="Wei J."/>
            <person name="Que T."/>
            <person name="Du C."/>
            <person name="Cheng J."/>
            <person name="Dai P."/>
            <person name="Han X."/>
            <person name="Huang E."/>
            <person name="Gao Y."/>
            <person name="Liu J."/>
            <person name="Shao H."/>
            <person name="Ye R."/>
            <person name="Li L."/>
            <person name="Wei W."/>
            <person name="Wang X."/>
            <person name="Wang C."/>
            <person name="Yang T."/>
            <person name="Huo Q."/>
            <person name="Li W."/>
            <person name="Guo W."/>
            <person name="Chen H."/>
            <person name="Zhou L."/>
            <person name="Ni X."/>
            <person name="Tian J."/>
            <person name="Zhou Y."/>
            <person name="Sheng Y."/>
            <person name="Liu T."/>
            <person name="Pan Y."/>
            <person name="Xia L."/>
            <person name="Li J."/>
            <person name="Zhao F."/>
            <person name="Cao W."/>
        </authorList>
    </citation>
    <scope>NUCLEOTIDE SEQUENCE</scope>
    <source>
        <strain evidence="1">Dsil-2018</strain>
    </source>
</reference>
<dbReference type="Proteomes" id="UP000821865">
    <property type="component" value="Chromosome 6"/>
</dbReference>
<keyword evidence="2" id="KW-1185">Reference proteome</keyword>
<proteinExistence type="predicted"/>
<accession>A0ACB8CN85</accession>
<name>A0ACB8CN85_DERSI</name>